<keyword evidence="2" id="KW-1185">Reference proteome</keyword>
<dbReference type="EMBL" id="BGZK01000129">
    <property type="protein sequence ID" value="GBP21518.1"/>
    <property type="molecule type" value="Genomic_DNA"/>
</dbReference>
<accession>A0A4C1U5H6</accession>
<comment type="caution">
    <text evidence="1">The sequence shown here is derived from an EMBL/GenBank/DDBJ whole genome shotgun (WGS) entry which is preliminary data.</text>
</comment>
<organism evidence="1 2">
    <name type="scientific">Eumeta variegata</name>
    <name type="common">Bagworm moth</name>
    <name type="synonym">Eumeta japonica</name>
    <dbReference type="NCBI Taxonomy" id="151549"/>
    <lineage>
        <taxon>Eukaryota</taxon>
        <taxon>Metazoa</taxon>
        <taxon>Ecdysozoa</taxon>
        <taxon>Arthropoda</taxon>
        <taxon>Hexapoda</taxon>
        <taxon>Insecta</taxon>
        <taxon>Pterygota</taxon>
        <taxon>Neoptera</taxon>
        <taxon>Endopterygota</taxon>
        <taxon>Lepidoptera</taxon>
        <taxon>Glossata</taxon>
        <taxon>Ditrysia</taxon>
        <taxon>Tineoidea</taxon>
        <taxon>Psychidae</taxon>
        <taxon>Oiketicinae</taxon>
        <taxon>Eumeta</taxon>
    </lineage>
</organism>
<name>A0A4C1U5H6_EUMVA</name>
<evidence type="ECO:0000313" key="2">
    <source>
        <dbReference type="Proteomes" id="UP000299102"/>
    </source>
</evidence>
<dbReference type="Proteomes" id="UP000299102">
    <property type="component" value="Unassembled WGS sequence"/>
</dbReference>
<evidence type="ECO:0000313" key="1">
    <source>
        <dbReference type="EMBL" id="GBP21518.1"/>
    </source>
</evidence>
<sequence length="103" mass="12114">MLRRPRRRKRKRVISAIVQQLDLNARHGSGSTYFLCFRDDCVFVMTGLEKDNAFAQIFKMYNRWLSPANLANKLFYRGRLDASLSINSKLSLRNKRTIDQICE</sequence>
<gene>
    <name evidence="1" type="ORF">EVAR_12119_1</name>
</gene>
<dbReference type="AlphaFoldDB" id="A0A4C1U5H6"/>
<proteinExistence type="predicted"/>
<reference evidence="1 2" key="1">
    <citation type="journal article" date="2019" name="Commun. Biol.">
        <title>The bagworm genome reveals a unique fibroin gene that provides high tensile strength.</title>
        <authorList>
            <person name="Kono N."/>
            <person name="Nakamura H."/>
            <person name="Ohtoshi R."/>
            <person name="Tomita M."/>
            <person name="Numata K."/>
            <person name="Arakawa K."/>
        </authorList>
    </citation>
    <scope>NUCLEOTIDE SEQUENCE [LARGE SCALE GENOMIC DNA]</scope>
</reference>
<protein>
    <submittedName>
        <fullName evidence="1">Uncharacterized protein</fullName>
    </submittedName>
</protein>